<dbReference type="FunFam" id="3.40.30.10:FF:000001">
    <property type="entry name" value="Thioredoxin"/>
    <property type="match status" value="1"/>
</dbReference>
<dbReference type="CDD" id="cd02947">
    <property type="entry name" value="TRX_family"/>
    <property type="match status" value="1"/>
</dbReference>
<feature type="site" description="Deprotonates C-terminal active site Cys" evidence="9">
    <location>
        <position position="24"/>
    </location>
</feature>
<evidence type="ECO:0000313" key="12">
    <source>
        <dbReference type="EMBL" id="CEI72078.1"/>
    </source>
</evidence>
<keyword evidence="5 10" id="KW-1015">Disulfide bond</keyword>
<evidence type="ECO:0000256" key="5">
    <source>
        <dbReference type="ARBA" id="ARBA00023157"/>
    </source>
</evidence>
<dbReference type="PRINTS" id="PR00421">
    <property type="entry name" value="THIOREDOXIN"/>
</dbReference>
<feature type="site" description="Contributes to redox potential value" evidence="9">
    <location>
        <position position="32"/>
    </location>
</feature>
<dbReference type="GO" id="GO:0015035">
    <property type="term" value="F:protein-disulfide reductase activity"/>
    <property type="evidence" value="ECO:0007669"/>
    <property type="project" value="UniProtKB-UniRule"/>
</dbReference>
<proteinExistence type="inferred from homology"/>
<feature type="disulfide bond" description="Redox-active" evidence="10">
    <location>
        <begin position="30"/>
        <end position="33"/>
    </location>
</feature>
<accession>A0A2P2BP06</accession>
<evidence type="ECO:0000256" key="8">
    <source>
        <dbReference type="PIRNR" id="PIRNR000077"/>
    </source>
</evidence>
<dbReference type="KEGG" id="rhom:FRIFI_0531"/>
<keyword evidence="6 10" id="KW-0676">Redox-active center</keyword>
<gene>
    <name evidence="12" type="ORF">FRIFI_0531</name>
</gene>
<evidence type="ECO:0000256" key="1">
    <source>
        <dbReference type="ARBA" id="ARBA00008987"/>
    </source>
</evidence>
<evidence type="ECO:0000313" key="13">
    <source>
        <dbReference type="Proteomes" id="UP000245695"/>
    </source>
</evidence>
<dbReference type="InterPro" id="IPR005746">
    <property type="entry name" value="Thioredoxin"/>
</dbReference>
<name>A0A2P2BP06_9FIRM</name>
<evidence type="ECO:0000259" key="11">
    <source>
        <dbReference type="PROSITE" id="PS51352"/>
    </source>
</evidence>
<comment type="similarity">
    <text evidence="1 8">Belongs to the thioredoxin family.</text>
</comment>
<dbReference type="EMBL" id="LN650648">
    <property type="protein sequence ID" value="CEI72078.1"/>
    <property type="molecule type" value="Genomic_DNA"/>
</dbReference>
<dbReference type="NCBIfam" id="TIGR01068">
    <property type="entry name" value="thioredoxin"/>
    <property type="match status" value="1"/>
</dbReference>
<dbReference type="PROSITE" id="PS51352">
    <property type="entry name" value="THIOREDOXIN_2"/>
    <property type="match status" value="1"/>
</dbReference>
<evidence type="ECO:0000256" key="2">
    <source>
        <dbReference type="ARBA" id="ARBA00020570"/>
    </source>
</evidence>
<feature type="site" description="Contributes to redox potential value" evidence="9">
    <location>
        <position position="31"/>
    </location>
</feature>
<keyword evidence="3" id="KW-0813">Transport</keyword>
<feature type="active site" description="Nucleophile" evidence="9">
    <location>
        <position position="30"/>
    </location>
</feature>
<dbReference type="Proteomes" id="UP000245695">
    <property type="component" value="Chromosome 1"/>
</dbReference>
<keyword evidence="13" id="KW-1185">Reference proteome</keyword>
<sequence length="105" mass="12131">MTRIINTEEFVNEVELSNETTVVDFFATWCGPCKMLSPIFEGLEQDMKEDAKFLKVDIDKSLELARQFEIHTVPTVIVFKEGKEVDRLVGFIPKQKLEEIVKSHI</sequence>
<organism evidence="12 13">
    <name type="scientific">Romboutsia hominis</name>
    <dbReference type="NCBI Taxonomy" id="1507512"/>
    <lineage>
        <taxon>Bacteria</taxon>
        <taxon>Bacillati</taxon>
        <taxon>Bacillota</taxon>
        <taxon>Clostridia</taxon>
        <taxon>Peptostreptococcales</taxon>
        <taxon>Peptostreptococcaceae</taxon>
        <taxon>Romboutsia</taxon>
    </lineage>
</organism>
<evidence type="ECO:0000256" key="4">
    <source>
        <dbReference type="ARBA" id="ARBA00022982"/>
    </source>
</evidence>
<reference evidence="12 13" key="1">
    <citation type="submission" date="2014-09" db="EMBL/GenBank/DDBJ databases">
        <authorList>
            <person name="Hornung B.V."/>
        </authorList>
    </citation>
    <scope>NUCLEOTIDE SEQUENCE [LARGE SCALE GENOMIC DNA]</scope>
    <source>
        <strain evidence="12 13">FRIFI</strain>
    </source>
</reference>
<dbReference type="Pfam" id="PF00085">
    <property type="entry name" value="Thioredoxin"/>
    <property type="match status" value="1"/>
</dbReference>
<dbReference type="PANTHER" id="PTHR45663:SF11">
    <property type="entry name" value="GEO12009P1"/>
    <property type="match status" value="1"/>
</dbReference>
<dbReference type="AlphaFoldDB" id="A0A2P2BP06"/>
<dbReference type="InterPro" id="IPR017937">
    <property type="entry name" value="Thioredoxin_CS"/>
</dbReference>
<dbReference type="PIRSF" id="PIRSF000077">
    <property type="entry name" value="Thioredoxin"/>
    <property type="match status" value="1"/>
</dbReference>
<feature type="active site" description="Nucleophile" evidence="9">
    <location>
        <position position="33"/>
    </location>
</feature>
<dbReference type="PANTHER" id="PTHR45663">
    <property type="entry name" value="GEO12009P1"/>
    <property type="match status" value="1"/>
</dbReference>
<keyword evidence="4" id="KW-0249">Electron transport</keyword>
<dbReference type="InterPro" id="IPR036249">
    <property type="entry name" value="Thioredoxin-like_sf"/>
</dbReference>
<dbReference type="Gene3D" id="3.40.30.10">
    <property type="entry name" value="Glutaredoxin"/>
    <property type="match status" value="1"/>
</dbReference>
<evidence type="ECO:0000256" key="6">
    <source>
        <dbReference type="ARBA" id="ARBA00023284"/>
    </source>
</evidence>
<evidence type="ECO:0000256" key="9">
    <source>
        <dbReference type="PIRSR" id="PIRSR000077-1"/>
    </source>
</evidence>
<feature type="domain" description="Thioredoxin" evidence="11">
    <location>
        <begin position="1"/>
        <end position="105"/>
    </location>
</feature>
<dbReference type="RefSeq" id="WP_092927195.1">
    <property type="nucleotide sequence ID" value="NZ_FJTZ01000012.1"/>
</dbReference>
<dbReference type="PROSITE" id="PS00194">
    <property type="entry name" value="THIOREDOXIN_1"/>
    <property type="match status" value="1"/>
</dbReference>
<protein>
    <recommendedName>
        <fullName evidence="2 7">Thioredoxin</fullName>
    </recommendedName>
</protein>
<dbReference type="GO" id="GO:0005737">
    <property type="term" value="C:cytoplasm"/>
    <property type="evidence" value="ECO:0007669"/>
    <property type="project" value="TreeGrafter"/>
</dbReference>
<dbReference type="SUPFAM" id="SSF52833">
    <property type="entry name" value="Thioredoxin-like"/>
    <property type="match status" value="1"/>
</dbReference>
<evidence type="ECO:0000256" key="10">
    <source>
        <dbReference type="PIRSR" id="PIRSR000077-4"/>
    </source>
</evidence>
<evidence type="ECO:0000256" key="3">
    <source>
        <dbReference type="ARBA" id="ARBA00022448"/>
    </source>
</evidence>
<evidence type="ECO:0000256" key="7">
    <source>
        <dbReference type="NCBIfam" id="TIGR01068"/>
    </source>
</evidence>
<dbReference type="InterPro" id="IPR013766">
    <property type="entry name" value="Thioredoxin_domain"/>
</dbReference>